<dbReference type="Gene3D" id="3.40.1110.10">
    <property type="entry name" value="Calcium-transporting ATPase, cytoplasmic domain N"/>
    <property type="match status" value="1"/>
</dbReference>
<name>A0ABQ8FG38_9FUNG</name>
<dbReference type="InterPro" id="IPR032630">
    <property type="entry name" value="P_typ_ATPase_c"/>
</dbReference>
<dbReference type="Pfam" id="PF16209">
    <property type="entry name" value="PhoLip_ATPase_N"/>
    <property type="match status" value="1"/>
</dbReference>
<dbReference type="Pfam" id="PF13246">
    <property type="entry name" value="Cation_ATPase"/>
    <property type="match status" value="1"/>
</dbReference>
<proteinExistence type="inferred from homology"/>
<dbReference type="InterPro" id="IPR036412">
    <property type="entry name" value="HAD-like_sf"/>
</dbReference>
<evidence type="ECO:0000256" key="8">
    <source>
        <dbReference type="ARBA" id="ARBA00022842"/>
    </source>
</evidence>
<dbReference type="NCBIfam" id="TIGR01652">
    <property type="entry name" value="ATPase-Plipid"/>
    <property type="match status" value="1"/>
</dbReference>
<comment type="caution">
    <text evidence="18">The sequence shown here is derived from an EMBL/GenBank/DDBJ whole genome shotgun (WGS) entry which is preliminary data.</text>
</comment>
<keyword evidence="19" id="KW-1185">Reference proteome</keyword>
<evidence type="ECO:0000256" key="14">
    <source>
        <dbReference type="RuleBase" id="RU362033"/>
    </source>
</evidence>
<evidence type="ECO:0000256" key="12">
    <source>
        <dbReference type="ARBA" id="ARBA00034036"/>
    </source>
</evidence>
<keyword evidence="8 14" id="KW-0460">Magnesium</keyword>
<comment type="subcellular location">
    <subcellularLocation>
        <location evidence="1">Endomembrane system</location>
        <topology evidence="1">Multi-pass membrane protein</topology>
    </subcellularLocation>
    <subcellularLocation>
        <location evidence="14">Membrane</location>
        <topology evidence="14">Multi-pass membrane protein</topology>
    </subcellularLocation>
</comment>
<keyword evidence="4 14" id="KW-0812">Transmembrane</keyword>
<evidence type="ECO:0000313" key="18">
    <source>
        <dbReference type="EMBL" id="KAH6597529.1"/>
    </source>
</evidence>
<feature type="region of interest" description="Disordered" evidence="15">
    <location>
        <begin position="180"/>
        <end position="226"/>
    </location>
</feature>
<feature type="domain" description="P-type ATPase N-terminal" evidence="16">
    <location>
        <begin position="43"/>
        <end position="98"/>
    </location>
</feature>
<sequence>MLSRAVSSLSLAAIAVDHAPTRKIFTNIRPPAAMFLPTGESIQAPFPSNEIRTSKYTVLSFLPHNLFEQFRRFANIFFLLLAILQFFPAYQSINPWVAALPLILVITATCAKDAFEDYRRHTSDLALNTQTTLRPAKWRNTNKPFMKPLPTVTSQLSYWVKQICFAFGIRKLGHVDHDYPRHGQIEPGNALNDDQSDHISSPVTPSPSTSLPLTPSHSTQNSFQPSDWSKVQWKNIQVGDIIMLQNNEHTPADLVVLASSEPEGLCYAETKNLDGETNLKIRKVVSQSLAIDSSQSLRQLRFVIECEKPHPSIYSFTGTLINYVGRPLILPISPPTIKQTKTLSYSAPPELESYDASSQMRFNVPTPVTRRSSPVICASNSSTSHSQHRLDTPADEEPVMIRRLPISVDSMLLRGCVLRNTGWVYGVVVYTGPETKISLNSGGTPIKRSFIEVQTNRYILMSLGLMVVLSLILSFVGYTMEVTAYNNQSPWLDLTFSRGAVTFAEAFSMFWVAIILFQNLVPISLYITVEVVKSIQDIELYDASCNEPCIPRSWNLADDLGQIEYIFSDKTGTLTRNIMEFKRCSVNSVVYGAPPTDATLEHISNVDLEDIHVEGLPMAQKEISPFSVAQLEADLHAFPTTSVHYKCVYEFFSCLSLCHTVLVSTLEDTGDVVYKAQSPDEAALVGAAKLAGFVFRSRDNTTVEVDMLGTLETFQVLNVIEFTSSRKRMSVILRRKSGEIVLYCKGADSVIFDRLAPKQTEIKIKTMSDLEGFAEDGLRTLCLAYTLISESAYSEWEKEYHAASIALNNREDCIEKAADLIERDLLLLGATAIEDKLQEECQHAEMHLIVIRGGNSEDDQGSTLRQMQEAISRFFCQPAQSELGHHDTLRDAPVPSGYVADNSTPTIPLQNLGSESIQNQRRFGLVMDGRALFHALDDSAKNTLVDLAIRCDVVICCRVSPLQKAKVVQLIKTTQNVMCLSIGDGANDVSMIQAAHVGIGISGQEGLQAAMAADFVISQFRFLERLLLVHGRWCYVRTASMILNFLFKNLIYTVPLFVYQLYCGFSAQPAYDPVYMILANILFTAIPVAVLGAFDKDVSADIACRFPRLYYMGIVQEILSNGQVLYFALEAVYQGVVIIGIQILTISDVAIFSNGRTEDSVYLSVTLAICCLCMSNFFIGFSTHSWTWLSFVAIYGTNILVFVFLFIYMRAPGTIWPLSDLIIFSSPLFWLSFVLSITVCSLPKFTYLVFSRLISPTDIAIVQEYQSLLKEGSYVHSTPENLSPDLTSSNSISRKRMSQTSDILLARTKSNGTDYVKSRRRSQRLPSITLQLHEEGFHFPNSSEDRALTHLTTMNESPVVRDHGFSFSHSPGARSSIAQRASIYEPIEIIPDVSR</sequence>
<dbReference type="SUPFAM" id="SSF81660">
    <property type="entry name" value="Metal cation-transporting ATPase, ATP-binding domain N"/>
    <property type="match status" value="1"/>
</dbReference>
<dbReference type="Gene3D" id="2.70.150.10">
    <property type="entry name" value="Calcium-transporting ATPase, cytoplasmic transduction domain A"/>
    <property type="match status" value="1"/>
</dbReference>
<keyword evidence="5" id="KW-0479">Metal-binding</keyword>
<dbReference type="InterPro" id="IPR018303">
    <property type="entry name" value="ATPase_P-typ_P_site"/>
</dbReference>
<keyword evidence="11 14" id="KW-0472">Membrane</keyword>
<feature type="transmembrane region" description="Helical" evidence="14">
    <location>
        <begin position="1074"/>
        <end position="1094"/>
    </location>
</feature>
<dbReference type="EMBL" id="JAFCIX010000143">
    <property type="protein sequence ID" value="KAH6597529.1"/>
    <property type="molecule type" value="Genomic_DNA"/>
</dbReference>
<evidence type="ECO:0000313" key="19">
    <source>
        <dbReference type="Proteomes" id="UP001648503"/>
    </source>
</evidence>
<comment type="catalytic activity">
    <reaction evidence="12 14">
        <text>ATP + H2O + phospholipidSide 1 = ADP + phosphate + phospholipidSide 2.</text>
        <dbReference type="EC" id="7.6.2.1"/>
    </reaction>
</comment>
<feature type="transmembrane region" description="Helical" evidence="14">
    <location>
        <begin position="1042"/>
        <end position="1062"/>
    </location>
</feature>
<dbReference type="PRINTS" id="PR00119">
    <property type="entry name" value="CATATPASE"/>
</dbReference>
<evidence type="ECO:0000256" key="11">
    <source>
        <dbReference type="ARBA" id="ARBA00023136"/>
    </source>
</evidence>
<dbReference type="Gene3D" id="3.40.50.1000">
    <property type="entry name" value="HAD superfamily/HAD-like"/>
    <property type="match status" value="1"/>
</dbReference>
<dbReference type="EC" id="7.6.2.1" evidence="14"/>
<dbReference type="PROSITE" id="PS00154">
    <property type="entry name" value="ATPASE_E1_E2"/>
    <property type="match status" value="1"/>
</dbReference>
<gene>
    <name evidence="18" type="ORF">BASA50_004446</name>
</gene>
<keyword evidence="9 14" id="KW-1278">Translocase</keyword>
<dbReference type="NCBIfam" id="TIGR01494">
    <property type="entry name" value="ATPase_P-type"/>
    <property type="match status" value="2"/>
</dbReference>
<feature type="transmembrane region" description="Helical" evidence="14">
    <location>
        <begin position="1161"/>
        <end position="1182"/>
    </location>
</feature>
<dbReference type="InterPro" id="IPR006539">
    <property type="entry name" value="P-type_ATPase_IV"/>
</dbReference>
<evidence type="ECO:0000256" key="10">
    <source>
        <dbReference type="ARBA" id="ARBA00022989"/>
    </source>
</evidence>
<organism evidence="18 19">
    <name type="scientific">Batrachochytrium salamandrivorans</name>
    <dbReference type="NCBI Taxonomy" id="1357716"/>
    <lineage>
        <taxon>Eukaryota</taxon>
        <taxon>Fungi</taxon>
        <taxon>Fungi incertae sedis</taxon>
        <taxon>Chytridiomycota</taxon>
        <taxon>Chytridiomycota incertae sedis</taxon>
        <taxon>Chytridiomycetes</taxon>
        <taxon>Rhizophydiales</taxon>
        <taxon>Rhizophydiales incertae sedis</taxon>
        <taxon>Batrachochytrium</taxon>
    </lineage>
</organism>
<evidence type="ECO:0000256" key="6">
    <source>
        <dbReference type="ARBA" id="ARBA00022741"/>
    </source>
</evidence>
<evidence type="ECO:0000259" key="16">
    <source>
        <dbReference type="Pfam" id="PF16209"/>
    </source>
</evidence>
<feature type="transmembrane region" description="Helical" evidence="14">
    <location>
        <begin position="458"/>
        <end position="480"/>
    </location>
</feature>
<dbReference type="InterPro" id="IPR001757">
    <property type="entry name" value="P_typ_ATPase"/>
</dbReference>
<dbReference type="InterPro" id="IPR008250">
    <property type="entry name" value="ATPase_P-typ_transduc_dom_A_sf"/>
</dbReference>
<dbReference type="Pfam" id="PF16212">
    <property type="entry name" value="PhoLip_ATPase_C"/>
    <property type="match status" value="1"/>
</dbReference>
<reference evidence="18 19" key="1">
    <citation type="submission" date="2021-02" db="EMBL/GenBank/DDBJ databases">
        <title>Variation within the Batrachochytrium salamandrivorans European outbreak.</title>
        <authorList>
            <person name="Kelly M."/>
            <person name="Pasmans F."/>
            <person name="Shea T.P."/>
            <person name="Munoz J.F."/>
            <person name="Carranza S."/>
            <person name="Cuomo C.A."/>
            <person name="Martel A."/>
        </authorList>
    </citation>
    <scope>NUCLEOTIDE SEQUENCE [LARGE SCALE GENOMIC DNA]</scope>
    <source>
        <strain evidence="18 19">AMFP18/2</strain>
    </source>
</reference>
<dbReference type="SUPFAM" id="SSF81665">
    <property type="entry name" value="Calcium ATPase, transmembrane domain M"/>
    <property type="match status" value="1"/>
</dbReference>
<dbReference type="InterPro" id="IPR032631">
    <property type="entry name" value="P-type_ATPase_N"/>
</dbReference>
<evidence type="ECO:0000256" key="9">
    <source>
        <dbReference type="ARBA" id="ARBA00022967"/>
    </source>
</evidence>
<evidence type="ECO:0000256" key="15">
    <source>
        <dbReference type="SAM" id="MobiDB-lite"/>
    </source>
</evidence>
<keyword evidence="6 14" id="KW-0547">Nucleotide-binding</keyword>
<evidence type="ECO:0000256" key="2">
    <source>
        <dbReference type="ARBA" id="ARBA00008109"/>
    </source>
</evidence>
<evidence type="ECO:0000259" key="17">
    <source>
        <dbReference type="Pfam" id="PF16212"/>
    </source>
</evidence>
<comment type="similarity">
    <text evidence="2 14">Belongs to the cation transport ATPase (P-type) (TC 3.A.3) family. Type IV subfamily.</text>
</comment>
<keyword evidence="10 14" id="KW-1133">Transmembrane helix</keyword>
<evidence type="ECO:0000256" key="7">
    <source>
        <dbReference type="ARBA" id="ARBA00022840"/>
    </source>
</evidence>
<feature type="domain" description="P-type ATPase C-terminal" evidence="17">
    <location>
        <begin position="1010"/>
        <end position="1257"/>
    </location>
</feature>
<evidence type="ECO:0000256" key="3">
    <source>
        <dbReference type="ARBA" id="ARBA00022448"/>
    </source>
</evidence>
<dbReference type="Proteomes" id="UP001648503">
    <property type="component" value="Unassembled WGS sequence"/>
</dbReference>
<feature type="transmembrane region" description="Helical" evidence="14">
    <location>
        <begin position="73"/>
        <end position="90"/>
    </location>
</feature>
<evidence type="ECO:0000256" key="5">
    <source>
        <dbReference type="ARBA" id="ARBA00022723"/>
    </source>
</evidence>
<feature type="transmembrane region" description="Helical" evidence="14">
    <location>
        <begin position="500"/>
        <end position="517"/>
    </location>
</feature>
<protein>
    <recommendedName>
        <fullName evidence="14">Phospholipid-transporting ATPase</fullName>
        <ecNumber evidence="14">7.6.2.1</ecNumber>
    </recommendedName>
</protein>
<dbReference type="PANTHER" id="PTHR24092:SF180">
    <property type="entry name" value="PHOSPHOLIPID-TRANSPORTING ATPASE DNF1-RELATED"/>
    <property type="match status" value="1"/>
</dbReference>
<feature type="transmembrane region" description="Helical" evidence="14">
    <location>
        <begin position="1135"/>
        <end position="1154"/>
    </location>
</feature>
<feature type="transmembrane region" description="Helical" evidence="14">
    <location>
        <begin position="96"/>
        <end position="115"/>
    </location>
</feature>
<keyword evidence="3" id="KW-0813">Transport</keyword>
<accession>A0ABQ8FG38</accession>
<evidence type="ECO:0000256" key="13">
    <source>
        <dbReference type="ARBA" id="ARBA00049128"/>
    </source>
</evidence>
<dbReference type="SUPFAM" id="SSF81653">
    <property type="entry name" value="Calcium ATPase, transduction domain A"/>
    <property type="match status" value="1"/>
</dbReference>
<dbReference type="SUPFAM" id="SSF56784">
    <property type="entry name" value="HAD-like"/>
    <property type="match status" value="1"/>
</dbReference>
<comment type="catalytic activity">
    <reaction evidence="13">
        <text>a 1,2-diacyl-sn-glycero-3-phosphoethanolamine(out) + ATP + H2O = a 1,2-diacyl-sn-glycero-3-phosphoethanolamine(in) + ADP + phosphate + H(+)</text>
        <dbReference type="Rhea" id="RHEA:66132"/>
        <dbReference type="ChEBI" id="CHEBI:15377"/>
        <dbReference type="ChEBI" id="CHEBI:15378"/>
        <dbReference type="ChEBI" id="CHEBI:30616"/>
        <dbReference type="ChEBI" id="CHEBI:43474"/>
        <dbReference type="ChEBI" id="CHEBI:64612"/>
        <dbReference type="ChEBI" id="CHEBI:456216"/>
    </reaction>
    <physiologicalReaction direction="left-to-right" evidence="13">
        <dbReference type="Rhea" id="RHEA:66133"/>
    </physiologicalReaction>
</comment>
<keyword evidence="7 14" id="KW-0067">ATP-binding</keyword>
<dbReference type="InterPro" id="IPR023214">
    <property type="entry name" value="HAD_sf"/>
</dbReference>
<dbReference type="InterPro" id="IPR023299">
    <property type="entry name" value="ATPase_P-typ_cyto_dom_N"/>
</dbReference>
<dbReference type="PANTHER" id="PTHR24092">
    <property type="entry name" value="PROBABLE PHOSPHOLIPID-TRANSPORTING ATPASE"/>
    <property type="match status" value="1"/>
</dbReference>
<evidence type="ECO:0000256" key="4">
    <source>
        <dbReference type="ARBA" id="ARBA00022692"/>
    </source>
</evidence>
<feature type="compositionally biased region" description="Low complexity" evidence="15">
    <location>
        <begin position="200"/>
        <end position="219"/>
    </location>
</feature>
<dbReference type="InterPro" id="IPR023298">
    <property type="entry name" value="ATPase_P-typ_TM_dom_sf"/>
</dbReference>
<evidence type="ECO:0000256" key="1">
    <source>
        <dbReference type="ARBA" id="ARBA00004127"/>
    </source>
</evidence>
<feature type="transmembrane region" description="Helical" evidence="14">
    <location>
        <begin position="1188"/>
        <end position="1209"/>
    </location>
</feature>